<sequence>MTVFNTKLNSLLGLFEYQLDENPFQLSNVFSNLSNELHIVRVRDLNGCTNLSKEIFILGYPKFFTPNGDGVNETWNINGFDSYANEKIYIFDRYGKLLKQINSKMLGWDGTYNGHPLPSSDYWFKVVYFKDGISKEFNSHFSLKR</sequence>
<dbReference type="EMBL" id="VJZT01000003">
    <property type="protein sequence ID" value="TRX41491.1"/>
    <property type="molecule type" value="Genomic_DNA"/>
</dbReference>
<dbReference type="NCBIfam" id="TIGR04131">
    <property type="entry name" value="Bac_Flav_CTERM"/>
    <property type="match status" value="1"/>
</dbReference>
<accession>A0A553E9D0</accession>
<dbReference type="OrthoDB" id="9765926at2"/>
<organism evidence="1 2">
    <name type="scientific">Flavobacterium restrictum</name>
    <dbReference type="NCBI Taxonomy" id="2594428"/>
    <lineage>
        <taxon>Bacteria</taxon>
        <taxon>Pseudomonadati</taxon>
        <taxon>Bacteroidota</taxon>
        <taxon>Flavobacteriia</taxon>
        <taxon>Flavobacteriales</taxon>
        <taxon>Flavobacteriaceae</taxon>
        <taxon>Flavobacterium</taxon>
    </lineage>
</organism>
<keyword evidence="2" id="KW-1185">Reference proteome</keyword>
<protein>
    <submittedName>
        <fullName evidence="1">T9SS type B sorting domain-containing protein</fullName>
    </submittedName>
</protein>
<dbReference type="Proteomes" id="UP000316371">
    <property type="component" value="Unassembled WGS sequence"/>
</dbReference>
<dbReference type="Pfam" id="PF13585">
    <property type="entry name" value="CHU_C"/>
    <property type="match status" value="1"/>
</dbReference>
<evidence type="ECO:0000313" key="2">
    <source>
        <dbReference type="Proteomes" id="UP000316371"/>
    </source>
</evidence>
<evidence type="ECO:0000313" key="1">
    <source>
        <dbReference type="EMBL" id="TRX41491.1"/>
    </source>
</evidence>
<dbReference type="InterPro" id="IPR026341">
    <property type="entry name" value="T9SS_type_B"/>
</dbReference>
<dbReference type="AlphaFoldDB" id="A0A553E9D0"/>
<reference evidence="1 2" key="1">
    <citation type="submission" date="2019-07" db="EMBL/GenBank/DDBJ databases">
        <title>Novel species of Flavobacterium.</title>
        <authorList>
            <person name="Liu Q."/>
            <person name="Xin Y.-H."/>
        </authorList>
    </citation>
    <scope>NUCLEOTIDE SEQUENCE [LARGE SCALE GENOMIC DNA]</scope>
    <source>
        <strain evidence="1 2">LB1R34</strain>
    </source>
</reference>
<name>A0A553E9D0_9FLAO</name>
<comment type="caution">
    <text evidence="1">The sequence shown here is derived from an EMBL/GenBank/DDBJ whole genome shotgun (WGS) entry which is preliminary data.</text>
</comment>
<gene>
    <name evidence="1" type="ORF">FNW21_05180</name>
</gene>
<proteinExistence type="predicted"/>